<evidence type="ECO:0000313" key="4">
    <source>
        <dbReference type="Proteomes" id="UP000176413"/>
    </source>
</evidence>
<dbReference type="AlphaFoldDB" id="A0A1F6M9Q0"/>
<dbReference type="InterPro" id="IPR039448">
    <property type="entry name" value="Beta_helix"/>
</dbReference>
<keyword evidence="1" id="KW-0812">Transmembrane</keyword>
<keyword evidence="1" id="KW-1133">Transmembrane helix</keyword>
<dbReference type="Gene3D" id="2.160.20.10">
    <property type="entry name" value="Single-stranded right-handed beta-helix, Pectin lyase-like"/>
    <property type="match status" value="1"/>
</dbReference>
<accession>A0A1F6M9Q0</accession>
<dbReference type="InterPro" id="IPR012334">
    <property type="entry name" value="Pectin_lyas_fold"/>
</dbReference>
<sequence length="301" mass="33260">MNLSKKVIDVLGWKKILYILVVIIVIIINFVIYQFFSTTHTSDTSVSGWFIGDQIWNGNIYITGDVDILGNLTVLPGTTIKFSVGDDRHKGYEVPADGFNNHDPARLKLYSTSHSSLFILGKLIAKGEQTKPIVFTSAEQKPNLADWEAIIFRGDGSILDNITVEYTRNGLNPIGKQPNSVIQNTISRHALWGAISAANSNIKIINNYLSDAGHEGIDLKFNGNQEVSGNTIDDCHTGIASIAGSQIIKNNIITNCGDGIYIDPQSKATPIDNIFTPAPEESRRVWKYEDYEIPIFGYPEI</sequence>
<evidence type="ECO:0000313" key="3">
    <source>
        <dbReference type="EMBL" id="OGH68345.1"/>
    </source>
</evidence>
<evidence type="ECO:0000256" key="1">
    <source>
        <dbReference type="SAM" id="Phobius"/>
    </source>
</evidence>
<feature type="domain" description="Right handed beta helix" evidence="2">
    <location>
        <begin position="149"/>
        <end position="276"/>
    </location>
</feature>
<dbReference type="Proteomes" id="UP000176413">
    <property type="component" value="Unassembled WGS sequence"/>
</dbReference>
<organism evidence="3 4">
    <name type="scientific">Candidatus Magasanikbacteria bacterium RIFCSPHIGHO2_02_FULL_45_10</name>
    <dbReference type="NCBI Taxonomy" id="1798679"/>
    <lineage>
        <taxon>Bacteria</taxon>
        <taxon>Candidatus Magasanikiibacteriota</taxon>
    </lineage>
</organism>
<dbReference type="Pfam" id="PF13229">
    <property type="entry name" value="Beta_helix"/>
    <property type="match status" value="1"/>
</dbReference>
<keyword evidence="1" id="KW-0472">Membrane</keyword>
<gene>
    <name evidence="3" type="ORF">A3D53_03570</name>
</gene>
<protein>
    <recommendedName>
        <fullName evidence="2">Right handed beta helix domain-containing protein</fullName>
    </recommendedName>
</protein>
<dbReference type="InterPro" id="IPR011050">
    <property type="entry name" value="Pectin_lyase_fold/virulence"/>
</dbReference>
<comment type="caution">
    <text evidence="3">The sequence shown here is derived from an EMBL/GenBank/DDBJ whole genome shotgun (WGS) entry which is preliminary data.</text>
</comment>
<proteinExistence type="predicted"/>
<dbReference type="InterPro" id="IPR006626">
    <property type="entry name" value="PbH1"/>
</dbReference>
<name>A0A1F6M9Q0_9BACT</name>
<dbReference type="SUPFAM" id="SSF51126">
    <property type="entry name" value="Pectin lyase-like"/>
    <property type="match status" value="1"/>
</dbReference>
<feature type="transmembrane region" description="Helical" evidence="1">
    <location>
        <begin position="16"/>
        <end position="36"/>
    </location>
</feature>
<dbReference type="EMBL" id="MFQA01000046">
    <property type="protein sequence ID" value="OGH68345.1"/>
    <property type="molecule type" value="Genomic_DNA"/>
</dbReference>
<evidence type="ECO:0000259" key="2">
    <source>
        <dbReference type="Pfam" id="PF13229"/>
    </source>
</evidence>
<dbReference type="SMART" id="SM00710">
    <property type="entry name" value="PbH1"/>
    <property type="match status" value="3"/>
</dbReference>
<reference evidence="3 4" key="1">
    <citation type="journal article" date="2016" name="Nat. Commun.">
        <title>Thousands of microbial genomes shed light on interconnected biogeochemical processes in an aquifer system.</title>
        <authorList>
            <person name="Anantharaman K."/>
            <person name="Brown C.T."/>
            <person name="Hug L.A."/>
            <person name="Sharon I."/>
            <person name="Castelle C.J."/>
            <person name="Probst A.J."/>
            <person name="Thomas B.C."/>
            <person name="Singh A."/>
            <person name="Wilkins M.J."/>
            <person name="Karaoz U."/>
            <person name="Brodie E.L."/>
            <person name="Williams K.H."/>
            <person name="Hubbard S.S."/>
            <person name="Banfield J.F."/>
        </authorList>
    </citation>
    <scope>NUCLEOTIDE SEQUENCE [LARGE SCALE GENOMIC DNA]</scope>
</reference>